<dbReference type="CDD" id="cd01948">
    <property type="entry name" value="EAL"/>
    <property type="match status" value="1"/>
</dbReference>
<dbReference type="InterPro" id="IPR050706">
    <property type="entry name" value="Cyclic-di-GMP_PDE-like"/>
</dbReference>
<dbReference type="SMART" id="SM00052">
    <property type="entry name" value="EAL"/>
    <property type="match status" value="1"/>
</dbReference>
<sequence>MHSAFQPTASSFFSLPKKMHWMALLSGLLGTVIAISVVHVVIIKHEREFLRGYSEAILHRGLQANKESRLSLRLSQRSQFKQCSPEDIEYLRESLWNYDFIHDIGRIKNGAIECTAGWGLLAEQKKLPHFSELTPDGYQFWKRLKDIPKEGITSNAIARRNSIAFVSHYVFANLPRNPEFIAAVLTTKHSDYIYKTFGNLTKQQAIELLKKKEDPFFWLPVKGRQIQTQLCTQGSTVICTTATDSQLGIFGISNTYHAVIIVIGFLFGGIISLLMPFARLRKNSLSARLKQAIDKKLLHVQYQPKIQLQSGMMIGVEALARWNDEEYGYVSPDVFIALAEQNNQIKELTKLIVSKTLSDMRDYLVNNKTFFVSINLSIQDLTDYQFLLFIDDLVQQHDIRPEQLIFEITERSTADQDAMSNTTKQFVKKGYQVSLDDFGTGYSNLSWLSALEADEIKIDKMFTQAIGTDSINQNMLNGIFQLIENLKMHVVFEGIEEQREEDYILERSPNAIGQGWLYSRPVLAEEIGKLLISQPLKKTHA</sequence>
<evidence type="ECO:0000256" key="3">
    <source>
        <dbReference type="ARBA" id="ARBA00022475"/>
    </source>
</evidence>
<reference evidence="12 13" key="1">
    <citation type="submission" date="2024-02" db="EMBL/GenBank/DDBJ databases">
        <title>Bacteria isolated from the canopy kelp, Nereocystis luetkeana.</title>
        <authorList>
            <person name="Pfister C.A."/>
            <person name="Younker I.T."/>
            <person name="Light S.H."/>
        </authorList>
    </citation>
    <scope>NUCLEOTIDE SEQUENCE [LARGE SCALE GENOMIC DNA]</scope>
    <source>
        <strain evidence="12 13">TI.4.07</strain>
    </source>
</reference>
<evidence type="ECO:0000313" key="13">
    <source>
        <dbReference type="Proteomes" id="UP001379949"/>
    </source>
</evidence>
<dbReference type="Pfam" id="PF00563">
    <property type="entry name" value="EAL"/>
    <property type="match status" value="1"/>
</dbReference>
<evidence type="ECO:0000256" key="5">
    <source>
        <dbReference type="ARBA" id="ARBA00022692"/>
    </source>
</evidence>
<evidence type="ECO:0000256" key="8">
    <source>
        <dbReference type="ARBA" id="ARBA00023136"/>
    </source>
</evidence>
<dbReference type="InterPro" id="IPR035919">
    <property type="entry name" value="EAL_sf"/>
</dbReference>
<accession>A0ABU9G413</accession>
<keyword evidence="7 10" id="KW-1133">Transmembrane helix</keyword>
<dbReference type="SUPFAM" id="SSF141868">
    <property type="entry name" value="EAL domain-like"/>
    <property type="match status" value="1"/>
</dbReference>
<protein>
    <recommendedName>
        <fullName evidence="2">cyclic-guanylate-specific phosphodiesterase</fullName>
        <ecNumber evidence="2">3.1.4.52</ecNumber>
    </recommendedName>
</protein>
<gene>
    <name evidence="12" type="ORF">V6242_04920</name>
</gene>
<dbReference type="InterPro" id="IPR024744">
    <property type="entry name" value="CSS-motif_dom"/>
</dbReference>
<dbReference type="Proteomes" id="UP001379949">
    <property type="component" value="Unassembled WGS sequence"/>
</dbReference>
<dbReference type="PANTHER" id="PTHR33121:SF81">
    <property type="entry name" value="CYCLIC DI-GMP PHOSPHODIESTERASE PDEB-RELATED"/>
    <property type="match status" value="1"/>
</dbReference>
<comment type="caution">
    <text evidence="12">The sequence shown here is derived from an EMBL/GenBank/DDBJ whole genome shotgun (WGS) entry which is preliminary data.</text>
</comment>
<comment type="subcellular location">
    <subcellularLocation>
        <location evidence="1">Cell membrane</location>
        <topology evidence="1">Multi-pass membrane protein</topology>
    </subcellularLocation>
</comment>
<evidence type="ECO:0000259" key="11">
    <source>
        <dbReference type="PROSITE" id="PS50883"/>
    </source>
</evidence>
<evidence type="ECO:0000256" key="9">
    <source>
        <dbReference type="ARBA" id="ARBA00034290"/>
    </source>
</evidence>
<feature type="transmembrane region" description="Helical" evidence="10">
    <location>
        <begin position="21"/>
        <end position="42"/>
    </location>
</feature>
<evidence type="ECO:0000256" key="2">
    <source>
        <dbReference type="ARBA" id="ARBA00012282"/>
    </source>
</evidence>
<comment type="catalytic activity">
    <reaction evidence="9">
        <text>3',3'-c-di-GMP + H2O = 5'-phosphoguanylyl(3'-&gt;5')guanosine + H(+)</text>
        <dbReference type="Rhea" id="RHEA:24902"/>
        <dbReference type="ChEBI" id="CHEBI:15377"/>
        <dbReference type="ChEBI" id="CHEBI:15378"/>
        <dbReference type="ChEBI" id="CHEBI:58754"/>
        <dbReference type="ChEBI" id="CHEBI:58805"/>
        <dbReference type="EC" id="3.1.4.52"/>
    </reaction>
</comment>
<feature type="domain" description="EAL" evidence="11">
    <location>
        <begin position="282"/>
        <end position="535"/>
    </location>
</feature>
<keyword evidence="5 10" id="KW-0812">Transmembrane</keyword>
<organism evidence="12 13">
    <name type="scientific">Marinomonas arenicola</name>
    <dbReference type="NCBI Taxonomy" id="569601"/>
    <lineage>
        <taxon>Bacteria</taxon>
        <taxon>Pseudomonadati</taxon>
        <taxon>Pseudomonadota</taxon>
        <taxon>Gammaproteobacteria</taxon>
        <taxon>Oceanospirillales</taxon>
        <taxon>Oceanospirillaceae</taxon>
        <taxon>Marinomonas</taxon>
    </lineage>
</organism>
<feature type="transmembrane region" description="Helical" evidence="10">
    <location>
        <begin position="256"/>
        <end position="278"/>
    </location>
</feature>
<evidence type="ECO:0000313" key="12">
    <source>
        <dbReference type="EMBL" id="MEL0612478.1"/>
    </source>
</evidence>
<keyword evidence="13" id="KW-1185">Reference proteome</keyword>
<proteinExistence type="predicted"/>
<evidence type="ECO:0000256" key="7">
    <source>
        <dbReference type="ARBA" id="ARBA00022989"/>
    </source>
</evidence>
<dbReference type="EC" id="3.1.4.52" evidence="2"/>
<dbReference type="PANTHER" id="PTHR33121">
    <property type="entry name" value="CYCLIC DI-GMP PHOSPHODIESTERASE PDEF"/>
    <property type="match status" value="1"/>
</dbReference>
<keyword evidence="4" id="KW-0973">c-di-GMP</keyword>
<evidence type="ECO:0000256" key="4">
    <source>
        <dbReference type="ARBA" id="ARBA00022636"/>
    </source>
</evidence>
<dbReference type="EMBL" id="JBAKAR010000002">
    <property type="protein sequence ID" value="MEL0612478.1"/>
    <property type="molecule type" value="Genomic_DNA"/>
</dbReference>
<keyword evidence="3" id="KW-1003">Cell membrane</keyword>
<dbReference type="RefSeq" id="WP_341566479.1">
    <property type="nucleotide sequence ID" value="NZ_JBAKAR010000002.1"/>
</dbReference>
<dbReference type="Gene3D" id="3.20.20.450">
    <property type="entry name" value="EAL domain"/>
    <property type="match status" value="1"/>
</dbReference>
<keyword evidence="6" id="KW-0378">Hydrolase</keyword>
<keyword evidence="8 10" id="KW-0472">Membrane</keyword>
<dbReference type="PROSITE" id="PS50883">
    <property type="entry name" value="EAL"/>
    <property type="match status" value="1"/>
</dbReference>
<evidence type="ECO:0000256" key="10">
    <source>
        <dbReference type="SAM" id="Phobius"/>
    </source>
</evidence>
<dbReference type="Pfam" id="PF12792">
    <property type="entry name" value="CSS-motif"/>
    <property type="match status" value="1"/>
</dbReference>
<name>A0ABU9G413_9GAMM</name>
<dbReference type="InterPro" id="IPR001633">
    <property type="entry name" value="EAL_dom"/>
</dbReference>
<evidence type="ECO:0000256" key="6">
    <source>
        <dbReference type="ARBA" id="ARBA00022801"/>
    </source>
</evidence>
<evidence type="ECO:0000256" key="1">
    <source>
        <dbReference type="ARBA" id="ARBA00004651"/>
    </source>
</evidence>